<dbReference type="Proteomes" id="UP000294901">
    <property type="component" value="Unassembled WGS sequence"/>
</dbReference>
<dbReference type="GO" id="GO:0046556">
    <property type="term" value="F:alpha-L-arabinofuranosidase activity"/>
    <property type="evidence" value="ECO:0007669"/>
    <property type="project" value="InterPro"/>
</dbReference>
<name>A0A4R6J7Z5_9ACTN</name>
<organism evidence="3 4">
    <name type="scientific">Paractinoplanes brasiliensis</name>
    <dbReference type="NCBI Taxonomy" id="52695"/>
    <lineage>
        <taxon>Bacteria</taxon>
        <taxon>Bacillati</taxon>
        <taxon>Actinomycetota</taxon>
        <taxon>Actinomycetes</taxon>
        <taxon>Micromonosporales</taxon>
        <taxon>Micromonosporaceae</taxon>
        <taxon>Paractinoplanes</taxon>
    </lineage>
</organism>
<comment type="caution">
    <text evidence="3">The sequence shown here is derived from an EMBL/GenBank/DDBJ whole genome shotgun (WGS) entry which is preliminary data.</text>
</comment>
<dbReference type="InterPro" id="IPR036195">
    <property type="entry name" value="AbfB_ABD_sf"/>
</dbReference>
<dbReference type="SUPFAM" id="SSF110221">
    <property type="entry name" value="AbfB domain"/>
    <property type="match status" value="1"/>
</dbReference>
<feature type="compositionally biased region" description="Pro residues" evidence="1">
    <location>
        <begin position="143"/>
        <end position="155"/>
    </location>
</feature>
<evidence type="ECO:0000256" key="1">
    <source>
        <dbReference type="SAM" id="MobiDB-lite"/>
    </source>
</evidence>
<accession>A0A4R6J7Z5</accession>
<evidence type="ECO:0000313" key="4">
    <source>
        <dbReference type="Proteomes" id="UP000294901"/>
    </source>
</evidence>
<dbReference type="RefSeq" id="WP_133877743.1">
    <property type="nucleotide sequence ID" value="NZ_BOMD01000074.1"/>
</dbReference>
<dbReference type="Gene3D" id="2.80.10.50">
    <property type="match status" value="1"/>
</dbReference>
<feature type="region of interest" description="Disordered" evidence="1">
    <location>
        <begin position="112"/>
        <end position="157"/>
    </location>
</feature>
<dbReference type="CDD" id="cd23399">
    <property type="entry name" value="beta-trefoil_ABD_ABFB"/>
    <property type="match status" value="1"/>
</dbReference>
<keyword evidence="4" id="KW-1185">Reference proteome</keyword>
<feature type="region of interest" description="Disordered" evidence="1">
    <location>
        <begin position="1"/>
        <end position="34"/>
    </location>
</feature>
<dbReference type="EMBL" id="SNWR01000002">
    <property type="protein sequence ID" value="TDO31674.1"/>
    <property type="molecule type" value="Genomic_DNA"/>
</dbReference>
<dbReference type="InterPro" id="IPR007934">
    <property type="entry name" value="AbfB_ABD"/>
</dbReference>
<feature type="domain" description="Alpha-L-arabinofuranosidase B arabinose-binding" evidence="2">
    <location>
        <begin position="180"/>
        <end position="291"/>
    </location>
</feature>
<sequence length="303" mass="32016">MPDEDKPEGLRIGGWVPPYRDTKGPLRPPVPPRRRGAAAAFSAALWNGPIRRHSGGGLGRRAIAAVATGALIAVVGLTALTLGDGDDDSSLAQRVVLPPYTPSAAIEILPEPSASSTAAGSVTRAPTGARPTDAAANATRPTSRPPATTPPPATTAPPAARLIVDETVGLALADSPGFRLRHRNFVAQVDNIDAGSSRDARSDAQFIVRRGLASAGCFSLEAANHSGFFLRHRDFVLRLDRWDSSQLYQRDATFCTRQARGGRALILESINYPGYFVQAGGGSVRLLRVDDAQATAYLVREPL</sequence>
<gene>
    <name evidence="3" type="ORF">C8E87_7101</name>
</gene>
<dbReference type="OrthoDB" id="3298420at2"/>
<dbReference type="GO" id="GO:0046373">
    <property type="term" value="P:L-arabinose metabolic process"/>
    <property type="evidence" value="ECO:0007669"/>
    <property type="project" value="InterPro"/>
</dbReference>
<evidence type="ECO:0000259" key="2">
    <source>
        <dbReference type="Pfam" id="PF05270"/>
    </source>
</evidence>
<proteinExistence type="predicted"/>
<evidence type="ECO:0000313" key="3">
    <source>
        <dbReference type="EMBL" id="TDO31674.1"/>
    </source>
</evidence>
<dbReference type="AlphaFoldDB" id="A0A4R6J7Z5"/>
<protein>
    <submittedName>
        <fullName evidence="3">Alpha-L-arabinofuranosidase B-like protein</fullName>
    </submittedName>
</protein>
<reference evidence="3 4" key="1">
    <citation type="submission" date="2019-03" db="EMBL/GenBank/DDBJ databases">
        <title>Sequencing the genomes of 1000 actinobacteria strains.</title>
        <authorList>
            <person name="Klenk H.-P."/>
        </authorList>
    </citation>
    <scope>NUCLEOTIDE SEQUENCE [LARGE SCALE GENOMIC DNA]</scope>
    <source>
        <strain evidence="3 4">DSM 43805</strain>
    </source>
</reference>
<dbReference type="Pfam" id="PF05270">
    <property type="entry name" value="AbfB"/>
    <property type="match status" value="1"/>
</dbReference>